<proteinExistence type="inferred from homology"/>
<dbReference type="GO" id="GO:0005975">
    <property type="term" value="P:carbohydrate metabolic process"/>
    <property type="evidence" value="ECO:0007669"/>
    <property type="project" value="InterPro"/>
</dbReference>
<dbReference type="SUPFAM" id="SSF89623">
    <property type="entry name" value="Ribose/Galactose isomerase RpiB/AlsB"/>
    <property type="match status" value="1"/>
</dbReference>
<dbReference type="PANTHER" id="PTHR30345:SF0">
    <property type="entry name" value="DNA DAMAGE-REPAIR_TOLERATION PROTEIN DRT102"/>
    <property type="match status" value="1"/>
</dbReference>
<protein>
    <recommendedName>
        <fullName evidence="4">Ribose-5-phosphate isomerase</fullName>
    </recommendedName>
</protein>
<dbReference type="GO" id="GO:0016861">
    <property type="term" value="F:intramolecular oxidoreductase activity, interconverting aldoses and ketoses"/>
    <property type="evidence" value="ECO:0007669"/>
    <property type="project" value="UniProtKB-ARBA"/>
</dbReference>
<dbReference type="Gene3D" id="3.40.1400.10">
    <property type="entry name" value="Sugar-phosphate isomerase, RpiB/LacA/LacB"/>
    <property type="match status" value="1"/>
</dbReference>
<dbReference type="InterPro" id="IPR003500">
    <property type="entry name" value="RpiB_LacA_LacB"/>
</dbReference>
<dbReference type="EMBL" id="MGFM01000039">
    <property type="protein sequence ID" value="OGM05392.1"/>
    <property type="molecule type" value="Genomic_DNA"/>
</dbReference>
<dbReference type="Pfam" id="PF02502">
    <property type="entry name" value="LacAB_rpiB"/>
    <property type="match status" value="1"/>
</dbReference>
<reference evidence="2 3" key="1">
    <citation type="journal article" date="2016" name="Nat. Commun.">
        <title>Thousands of microbial genomes shed light on interconnected biogeochemical processes in an aquifer system.</title>
        <authorList>
            <person name="Anantharaman K."/>
            <person name="Brown C.T."/>
            <person name="Hug L.A."/>
            <person name="Sharon I."/>
            <person name="Castelle C.J."/>
            <person name="Probst A.J."/>
            <person name="Thomas B.C."/>
            <person name="Singh A."/>
            <person name="Wilkins M.J."/>
            <person name="Karaoz U."/>
            <person name="Brodie E.L."/>
            <person name="Williams K.H."/>
            <person name="Hubbard S.S."/>
            <person name="Banfield J.F."/>
        </authorList>
    </citation>
    <scope>NUCLEOTIDE SEQUENCE [LARGE SCALE GENOMIC DNA]</scope>
</reference>
<comment type="caution">
    <text evidence="2">The sequence shown here is derived from an EMBL/GenBank/DDBJ whole genome shotgun (WGS) entry which is preliminary data.</text>
</comment>
<dbReference type="InterPro" id="IPR036569">
    <property type="entry name" value="RpiB_LacA_LacB_sf"/>
</dbReference>
<dbReference type="NCBIfam" id="NF004051">
    <property type="entry name" value="PRK05571.1"/>
    <property type="match status" value="1"/>
</dbReference>
<dbReference type="AlphaFoldDB" id="A0A1F7WRI9"/>
<dbReference type="PIRSF" id="PIRSF005384">
    <property type="entry name" value="RpiB_LacA_B"/>
    <property type="match status" value="1"/>
</dbReference>
<dbReference type="NCBIfam" id="TIGR00689">
    <property type="entry name" value="rpiB_lacA_lacB"/>
    <property type="match status" value="1"/>
</dbReference>
<gene>
    <name evidence="2" type="ORF">A2125_02125</name>
</gene>
<evidence type="ECO:0000256" key="1">
    <source>
        <dbReference type="ARBA" id="ARBA00008754"/>
    </source>
</evidence>
<sequence length="148" mass="16812">MKVYIGADHRGYKLKEKVVKWLFEWKYEFADMGADRLNTKDDYTVYAEKVASMVARDRVRGILLCGSGVGVEVMANKFDGVRAAIGKSPEQVRAGRRDDDMNVLVIAADFTKEPEARQMVKAFLETKFGGKARYKRRLADIKKIEANN</sequence>
<evidence type="ECO:0000313" key="3">
    <source>
        <dbReference type="Proteomes" id="UP000178812"/>
    </source>
</evidence>
<name>A0A1F7WRI9_9BACT</name>
<evidence type="ECO:0000313" key="2">
    <source>
        <dbReference type="EMBL" id="OGM05392.1"/>
    </source>
</evidence>
<comment type="similarity">
    <text evidence="1">Belongs to the LacAB/RpiB family.</text>
</comment>
<accession>A0A1F7WRI9</accession>
<dbReference type="PANTHER" id="PTHR30345">
    <property type="entry name" value="RIBOSE-5-PHOSPHATE ISOMERASE B"/>
    <property type="match status" value="1"/>
</dbReference>
<evidence type="ECO:0008006" key="4">
    <source>
        <dbReference type="Google" id="ProtNLM"/>
    </source>
</evidence>
<dbReference type="Proteomes" id="UP000178812">
    <property type="component" value="Unassembled WGS sequence"/>
</dbReference>
<organism evidence="2 3">
    <name type="scientific">Candidatus Woesebacteria bacterium GWB1_43_5</name>
    <dbReference type="NCBI Taxonomy" id="1802474"/>
    <lineage>
        <taxon>Bacteria</taxon>
        <taxon>Candidatus Woeseibacteriota</taxon>
    </lineage>
</organism>